<gene>
    <name evidence="2" type="ORF">A2806_00645</name>
</gene>
<dbReference type="EMBL" id="MHSS01000008">
    <property type="protein sequence ID" value="OHA48132.1"/>
    <property type="molecule type" value="Genomic_DNA"/>
</dbReference>
<dbReference type="InterPro" id="IPR002109">
    <property type="entry name" value="Glutaredoxin"/>
</dbReference>
<dbReference type="InterPro" id="IPR036249">
    <property type="entry name" value="Thioredoxin-like_sf"/>
</dbReference>
<dbReference type="STRING" id="1802362.A2806_00645"/>
<dbReference type="GO" id="GO:0045454">
    <property type="term" value="P:cell redox homeostasis"/>
    <property type="evidence" value="ECO:0007669"/>
    <property type="project" value="TreeGrafter"/>
</dbReference>
<protein>
    <submittedName>
        <fullName evidence="2">NrdH-redoxin</fullName>
    </submittedName>
</protein>
<dbReference type="PANTHER" id="PTHR34386:SF1">
    <property type="entry name" value="GLUTAREDOXIN-LIKE PROTEIN NRDH"/>
    <property type="match status" value="1"/>
</dbReference>
<dbReference type="AlphaFoldDB" id="A0A1G2PKJ2"/>
<dbReference type="Pfam" id="PF00462">
    <property type="entry name" value="Glutaredoxin"/>
    <property type="match status" value="1"/>
</dbReference>
<proteinExistence type="predicted"/>
<dbReference type="Proteomes" id="UP000177629">
    <property type="component" value="Unassembled WGS sequence"/>
</dbReference>
<dbReference type="NCBIfam" id="TIGR02196">
    <property type="entry name" value="GlrX_YruB"/>
    <property type="match status" value="1"/>
</dbReference>
<dbReference type="InterPro" id="IPR004045">
    <property type="entry name" value="Glutathione_S-Trfase_N"/>
</dbReference>
<dbReference type="PROSITE" id="PS50404">
    <property type="entry name" value="GST_NTER"/>
    <property type="match status" value="1"/>
</dbReference>
<dbReference type="GO" id="GO:0009055">
    <property type="term" value="F:electron transfer activity"/>
    <property type="evidence" value="ECO:0007669"/>
    <property type="project" value="TreeGrafter"/>
</dbReference>
<dbReference type="CDD" id="cd02976">
    <property type="entry name" value="NrdH"/>
    <property type="match status" value="1"/>
</dbReference>
<dbReference type="InterPro" id="IPR011911">
    <property type="entry name" value="GlrX_YruB"/>
</dbReference>
<sequence length="79" mass="9020">MKVTLYTTPTCVYCRLAKQFFQDHNVEYTEYDVTRNEAARDDLIEKSGQLGVPVIDIDGNIVIGFNKEKLVQLLNISSH</sequence>
<name>A0A1G2PKJ2_9BACT</name>
<organism evidence="2 3">
    <name type="scientific">Candidatus Terrybacteria bacterium RIFCSPHIGHO2_01_FULL_48_17</name>
    <dbReference type="NCBI Taxonomy" id="1802362"/>
    <lineage>
        <taxon>Bacteria</taxon>
        <taxon>Candidatus Terryibacteriota</taxon>
    </lineage>
</organism>
<reference evidence="2 3" key="1">
    <citation type="journal article" date="2016" name="Nat. Commun.">
        <title>Thousands of microbial genomes shed light on interconnected biogeochemical processes in an aquifer system.</title>
        <authorList>
            <person name="Anantharaman K."/>
            <person name="Brown C.T."/>
            <person name="Hug L.A."/>
            <person name="Sharon I."/>
            <person name="Castelle C.J."/>
            <person name="Probst A.J."/>
            <person name="Thomas B.C."/>
            <person name="Singh A."/>
            <person name="Wilkins M.J."/>
            <person name="Karaoz U."/>
            <person name="Brodie E.L."/>
            <person name="Williams K.H."/>
            <person name="Hubbard S.S."/>
            <person name="Banfield J.F."/>
        </authorList>
    </citation>
    <scope>NUCLEOTIDE SEQUENCE [LARGE SCALE GENOMIC DNA]</scope>
</reference>
<evidence type="ECO:0000313" key="3">
    <source>
        <dbReference type="Proteomes" id="UP000177629"/>
    </source>
</evidence>
<comment type="caution">
    <text evidence="2">The sequence shown here is derived from an EMBL/GenBank/DDBJ whole genome shotgun (WGS) entry which is preliminary data.</text>
</comment>
<evidence type="ECO:0000313" key="2">
    <source>
        <dbReference type="EMBL" id="OHA48132.1"/>
    </source>
</evidence>
<dbReference type="SUPFAM" id="SSF52833">
    <property type="entry name" value="Thioredoxin-like"/>
    <property type="match status" value="1"/>
</dbReference>
<dbReference type="PROSITE" id="PS51354">
    <property type="entry name" value="GLUTAREDOXIN_2"/>
    <property type="match status" value="1"/>
</dbReference>
<evidence type="ECO:0000259" key="1">
    <source>
        <dbReference type="PROSITE" id="PS50404"/>
    </source>
</evidence>
<dbReference type="PANTHER" id="PTHR34386">
    <property type="entry name" value="GLUTAREDOXIN"/>
    <property type="match status" value="1"/>
</dbReference>
<dbReference type="InterPro" id="IPR051548">
    <property type="entry name" value="Grx-like_ET"/>
</dbReference>
<feature type="domain" description="GST N-terminal" evidence="1">
    <location>
        <begin position="1"/>
        <end position="79"/>
    </location>
</feature>
<accession>A0A1G2PKJ2</accession>
<dbReference type="Gene3D" id="3.40.30.10">
    <property type="entry name" value="Glutaredoxin"/>
    <property type="match status" value="1"/>
</dbReference>